<feature type="transmembrane region" description="Helical" evidence="2">
    <location>
        <begin position="57"/>
        <end position="77"/>
    </location>
</feature>
<dbReference type="Proteomes" id="UP001347796">
    <property type="component" value="Unassembled WGS sequence"/>
</dbReference>
<evidence type="ECO:0000256" key="1">
    <source>
        <dbReference type="SAM" id="MobiDB-lite"/>
    </source>
</evidence>
<feature type="transmembrane region" description="Helical" evidence="2">
    <location>
        <begin position="115"/>
        <end position="134"/>
    </location>
</feature>
<accession>A0AAN8JFI1</accession>
<feature type="transmembrane region" description="Helical" evidence="2">
    <location>
        <begin position="89"/>
        <end position="109"/>
    </location>
</feature>
<name>A0AAN8JFI1_PATCE</name>
<feature type="transmembrane region" description="Helical" evidence="2">
    <location>
        <begin position="169"/>
        <end position="187"/>
    </location>
</feature>
<feature type="region of interest" description="Disordered" evidence="1">
    <location>
        <begin position="268"/>
        <end position="288"/>
    </location>
</feature>
<gene>
    <name evidence="3" type="ORF">SNE40_014850</name>
</gene>
<dbReference type="GO" id="GO:0030133">
    <property type="term" value="C:transport vesicle"/>
    <property type="evidence" value="ECO:0007669"/>
    <property type="project" value="TreeGrafter"/>
</dbReference>
<keyword evidence="2" id="KW-0472">Membrane</keyword>
<feature type="transmembrane region" description="Helical" evidence="2">
    <location>
        <begin position="196"/>
        <end position="214"/>
    </location>
</feature>
<keyword evidence="2" id="KW-0812">Transmembrane</keyword>
<keyword evidence="4" id="KW-1185">Reference proteome</keyword>
<dbReference type="Pfam" id="PF15100">
    <property type="entry name" value="TMEM187"/>
    <property type="match status" value="1"/>
</dbReference>
<evidence type="ECO:0000313" key="4">
    <source>
        <dbReference type="Proteomes" id="UP001347796"/>
    </source>
</evidence>
<feature type="compositionally biased region" description="Basic and acidic residues" evidence="1">
    <location>
        <begin position="270"/>
        <end position="288"/>
    </location>
</feature>
<evidence type="ECO:0000256" key="2">
    <source>
        <dbReference type="SAM" id="Phobius"/>
    </source>
</evidence>
<dbReference type="EMBL" id="JAZGQO010000010">
    <property type="protein sequence ID" value="KAK6176597.1"/>
    <property type="molecule type" value="Genomic_DNA"/>
</dbReference>
<protein>
    <submittedName>
        <fullName evidence="3">Uncharacterized protein</fullName>
    </submittedName>
</protein>
<dbReference type="InterPro" id="IPR028066">
    <property type="entry name" value="TMEM187"/>
</dbReference>
<proteinExistence type="predicted"/>
<evidence type="ECO:0000313" key="3">
    <source>
        <dbReference type="EMBL" id="KAK6176597.1"/>
    </source>
</evidence>
<comment type="caution">
    <text evidence="3">The sequence shown here is derived from an EMBL/GenBank/DDBJ whole genome shotgun (WGS) entry which is preliminary data.</text>
</comment>
<sequence>MWKAFVSVTLFAVFASTMTYLDIFNNVKTDLGLKHYAEKQHFKTIFPLWMKMPLNTFINLGYIVVGAYWCAITTLSLENNLISEVESYIFYVFNISSAFYGAIQTLRIITQKHVFAVLDQWCTLPFFMLVLIWGLHLKYGWSSYRAAILITISMTSYTLTLFTPVGFEIALGCHILLAVYGGATSYLQNPNNKSKINFFLAISCLIGFVILKLIDLELPKYHDCFTIISGHFMSKICDIFQIHYVNEYFQSLLIVRWQKSNFMQPNQLNKNEKMKSTKTKITDKQKAE</sequence>
<dbReference type="PANTHER" id="PTHR15066">
    <property type="entry name" value="TRANSMEMBRANE PROTEIN 187"/>
    <property type="match status" value="1"/>
</dbReference>
<reference evidence="3 4" key="1">
    <citation type="submission" date="2024-01" db="EMBL/GenBank/DDBJ databases">
        <title>The genome of the rayed Mediterranean limpet Patella caerulea (Linnaeus, 1758).</title>
        <authorList>
            <person name="Anh-Thu Weber A."/>
            <person name="Halstead-Nussloch G."/>
        </authorList>
    </citation>
    <scope>NUCLEOTIDE SEQUENCE [LARGE SCALE GENOMIC DNA]</scope>
    <source>
        <strain evidence="3">AATW-2023a</strain>
        <tissue evidence="3">Whole specimen</tissue>
    </source>
</reference>
<organism evidence="3 4">
    <name type="scientific">Patella caerulea</name>
    <name type="common">Rayed Mediterranean limpet</name>
    <dbReference type="NCBI Taxonomy" id="87958"/>
    <lineage>
        <taxon>Eukaryota</taxon>
        <taxon>Metazoa</taxon>
        <taxon>Spiralia</taxon>
        <taxon>Lophotrochozoa</taxon>
        <taxon>Mollusca</taxon>
        <taxon>Gastropoda</taxon>
        <taxon>Patellogastropoda</taxon>
        <taxon>Patelloidea</taxon>
        <taxon>Patellidae</taxon>
        <taxon>Patella</taxon>
    </lineage>
</organism>
<dbReference type="PANTHER" id="PTHR15066:SF0">
    <property type="entry name" value="TRANSMEMBRANE PROTEIN 187"/>
    <property type="match status" value="1"/>
</dbReference>
<dbReference type="AlphaFoldDB" id="A0AAN8JFI1"/>
<keyword evidence="2" id="KW-1133">Transmembrane helix</keyword>